<organism evidence="2 3">
    <name type="scientific">Aristolochia fimbriata</name>
    <name type="common">White veined hardy Dutchman's pipe vine</name>
    <dbReference type="NCBI Taxonomy" id="158543"/>
    <lineage>
        <taxon>Eukaryota</taxon>
        <taxon>Viridiplantae</taxon>
        <taxon>Streptophyta</taxon>
        <taxon>Embryophyta</taxon>
        <taxon>Tracheophyta</taxon>
        <taxon>Spermatophyta</taxon>
        <taxon>Magnoliopsida</taxon>
        <taxon>Magnoliidae</taxon>
        <taxon>Piperales</taxon>
        <taxon>Aristolochiaceae</taxon>
        <taxon>Aristolochia</taxon>
    </lineage>
</organism>
<proteinExistence type="predicted"/>
<dbReference type="EMBL" id="JAINDJ010000014">
    <property type="protein sequence ID" value="KAG9438718.1"/>
    <property type="molecule type" value="Genomic_DNA"/>
</dbReference>
<evidence type="ECO:0000313" key="2">
    <source>
        <dbReference type="EMBL" id="KAG9438718.1"/>
    </source>
</evidence>
<evidence type="ECO:0000256" key="1">
    <source>
        <dbReference type="SAM" id="MobiDB-lite"/>
    </source>
</evidence>
<evidence type="ECO:0000313" key="3">
    <source>
        <dbReference type="Proteomes" id="UP000825729"/>
    </source>
</evidence>
<reference evidence="2 3" key="1">
    <citation type="submission" date="2021-07" db="EMBL/GenBank/DDBJ databases">
        <title>The Aristolochia fimbriata genome: insights into angiosperm evolution, floral development and chemical biosynthesis.</title>
        <authorList>
            <person name="Jiao Y."/>
        </authorList>
    </citation>
    <scope>NUCLEOTIDE SEQUENCE [LARGE SCALE GENOMIC DNA]</scope>
    <source>
        <strain evidence="2">IBCAS-2021</strain>
        <tissue evidence="2">Leaf</tissue>
    </source>
</reference>
<name>A0AAV7DR73_ARIFI</name>
<comment type="caution">
    <text evidence="2">The sequence shown here is derived from an EMBL/GenBank/DDBJ whole genome shotgun (WGS) entry which is preliminary data.</text>
</comment>
<feature type="region of interest" description="Disordered" evidence="1">
    <location>
        <begin position="1"/>
        <end position="35"/>
    </location>
</feature>
<feature type="region of interest" description="Disordered" evidence="1">
    <location>
        <begin position="138"/>
        <end position="161"/>
    </location>
</feature>
<sequence length="326" mass="34914">MPRLHGEAAGAYKVTGDRRGAPNVPRVAERSKNSKLGKRVAGHLGLCPLGCRRAEGHRQRKRRAMAFRPPRWARGNIKIAWGNKAFLASAGLTGLSSKARGHHARAYSPGPRPAAQERLYRFRQSAPTYLKSQNILSHENSGKTPQSASPATAPACGKSQKYPTTPYRSVCINTRVGPTAEAPAGGRPDQGWSTLATGIRLKQRGWKDSPPPQPALAGVAAGFLFPSLFCRCLQRRDTVAVGALLAAAASGTSSQHSAVEPYATPSGCQRVAVSVVAGRRRDGCAALSAAFRPPGDIAQAGRWSPRCWCGSMLCCEQYYLTWFAVT</sequence>
<dbReference type="AlphaFoldDB" id="A0AAV7DR73"/>
<keyword evidence="3" id="KW-1185">Reference proteome</keyword>
<accession>A0AAV7DR73</accession>
<gene>
    <name evidence="2" type="ORF">H6P81_021313</name>
</gene>
<feature type="compositionally biased region" description="Low complexity" evidence="1">
    <location>
        <begin position="144"/>
        <end position="155"/>
    </location>
</feature>
<dbReference type="Proteomes" id="UP000825729">
    <property type="component" value="Unassembled WGS sequence"/>
</dbReference>
<protein>
    <submittedName>
        <fullName evidence="2">Uncharacterized protein</fullName>
    </submittedName>
</protein>